<protein>
    <recommendedName>
        <fullName evidence="3">Transposase</fullName>
    </recommendedName>
</protein>
<reference evidence="2" key="1">
    <citation type="journal article" date="2019" name="Int. J. Syst. Evol. Microbiol.">
        <title>The Global Catalogue of Microorganisms (GCM) 10K type strain sequencing project: providing services to taxonomists for standard genome sequencing and annotation.</title>
        <authorList>
            <consortium name="The Broad Institute Genomics Platform"/>
            <consortium name="The Broad Institute Genome Sequencing Center for Infectious Disease"/>
            <person name="Wu L."/>
            <person name="Ma J."/>
        </authorList>
    </citation>
    <scope>NUCLEOTIDE SEQUENCE [LARGE SCALE GENOMIC DNA]</scope>
    <source>
        <strain evidence="2">JCM 18123</strain>
    </source>
</reference>
<evidence type="ECO:0000313" key="1">
    <source>
        <dbReference type="EMBL" id="GAA4958974.1"/>
    </source>
</evidence>
<accession>A0ABP9H4C5</accession>
<evidence type="ECO:0008006" key="3">
    <source>
        <dbReference type="Google" id="ProtNLM"/>
    </source>
</evidence>
<keyword evidence="2" id="KW-1185">Reference proteome</keyword>
<dbReference type="EMBL" id="BAABIK010000058">
    <property type="protein sequence ID" value="GAA4958974.1"/>
    <property type="molecule type" value="Genomic_DNA"/>
</dbReference>
<evidence type="ECO:0000313" key="2">
    <source>
        <dbReference type="Proteomes" id="UP001499993"/>
    </source>
</evidence>
<comment type="caution">
    <text evidence="1">The sequence shown here is derived from an EMBL/GenBank/DDBJ whole genome shotgun (WGS) entry which is preliminary data.</text>
</comment>
<name>A0ABP9H4C5_9ACTN</name>
<gene>
    <name evidence="1" type="ORF">GCM10023224_51210</name>
</gene>
<organism evidence="1 2">
    <name type="scientific">Streptomonospora halophila</name>
    <dbReference type="NCBI Taxonomy" id="427369"/>
    <lineage>
        <taxon>Bacteria</taxon>
        <taxon>Bacillati</taxon>
        <taxon>Actinomycetota</taxon>
        <taxon>Actinomycetes</taxon>
        <taxon>Streptosporangiales</taxon>
        <taxon>Nocardiopsidaceae</taxon>
        <taxon>Streptomonospora</taxon>
    </lineage>
</organism>
<sequence length="122" mass="13878">MTSANYTPDRDVWASKLVDRADSYAFGCMEALYRIWSEAGRPAAVKVSDRIQELDLKGSASKETVRRTLRQGRCPRVGERRDRLRRLSQMAGRDPERLVIVESEGEYGDIEFGPESARAVFH</sequence>
<proteinExistence type="predicted"/>
<dbReference type="Proteomes" id="UP001499993">
    <property type="component" value="Unassembled WGS sequence"/>
</dbReference>